<dbReference type="InterPro" id="IPR019533">
    <property type="entry name" value="Peptidase_S26"/>
</dbReference>
<evidence type="ECO:0000256" key="10">
    <source>
        <dbReference type="ARBA" id="ARBA00023136"/>
    </source>
</evidence>
<dbReference type="CDD" id="cd06530">
    <property type="entry name" value="S26_SPase_I"/>
    <property type="match status" value="1"/>
</dbReference>
<evidence type="ECO:0000259" key="13">
    <source>
        <dbReference type="Pfam" id="PF10502"/>
    </source>
</evidence>
<evidence type="ECO:0000256" key="4">
    <source>
        <dbReference type="ARBA" id="ARBA00022670"/>
    </source>
</evidence>
<evidence type="ECO:0000256" key="5">
    <source>
        <dbReference type="ARBA" id="ARBA00022692"/>
    </source>
</evidence>
<dbReference type="Pfam" id="PF10502">
    <property type="entry name" value="Peptidase_S26"/>
    <property type="match status" value="1"/>
</dbReference>
<evidence type="ECO:0000256" key="1">
    <source>
        <dbReference type="ARBA" id="ARBA00004434"/>
    </source>
</evidence>
<dbReference type="InterPro" id="IPR000223">
    <property type="entry name" value="Pept_S26A_signal_pept_1"/>
</dbReference>
<dbReference type="EMBL" id="JADNRY010000008">
    <property type="protein sequence ID" value="KAF9075960.1"/>
    <property type="molecule type" value="Genomic_DNA"/>
</dbReference>
<comment type="subcellular location">
    <subcellularLocation>
        <location evidence="1">Mitochondrion inner membrane</location>
        <topology evidence="1">Single-pass membrane protein</topology>
    </subcellularLocation>
</comment>
<evidence type="ECO:0000313" key="15">
    <source>
        <dbReference type="Proteomes" id="UP000772434"/>
    </source>
</evidence>
<dbReference type="OrthoDB" id="308440at2759"/>
<dbReference type="InterPro" id="IPR037730">
    <property type="entry name" value="IMP2"/>
</dbReference>
<protein>
    <recommendedName>
        <fullName evidence="3">Mitochondrial inner membrane protease subunit 2</fullName>
    </recommendedName>
</protein>
<reference evidence="14" key="1">
    <citation type="submission" date="2020-11" db="EMBL/GenBank/DDBJ databases">
        <authorList>
            <consortium name="DOE Joint Genome Institute"/>
            <person name="Ahrendt S."/>
            <person name="Riley R."/>
            <person name="Andreopoulos W."/>
            <person name="Labutti K."/>
            <person name="Pangilinan J."/>
            <person name="Ruiz-Duenas F.J."/>
            <person name="Barrasa J.M."/>
            <person name="Sanchez-Garcia M."/>
            <person name="Camarero S."/>
            <person name="Miyauchi S."/>
            <person name="Serrano A."/>
            <person name="Linde D."/>
            <person name="Babiker R."/>
            <person name="Drula E."/>
            <person name="Ayuso-Fernandez I."/>
            <person name="Pacheco R."/>
            <person name="Padilla G."/>
            <person name="Ferreira P."/>
            <person name="Barriuso J."/>
            <person name="Kellner H."/>
            <person name="Castanera R."/>
            <person name="Alfaro M."/>
            <person name="Ramirez L."/>
            <person name="Pisabarro A.G."/>
            <person name="Kuo A."/>
            <person name="Tritt A."/>
            <person name="Lipzen A."/>
            <person name="He G."/>
            <person name="Yan M."/>
            <person name="Ng V."/>
            <person name="Cullen D."/>
            <person name="Martin F."/>
            <person name="Rosso M.-N."/>
            <person name="Henrissat B."/>
            <person name="Hibbett D."/>
            <person name="Martinez A.T."/>
            <person name="Grigoriev I.V."/>
        </authorList>
    </citation>
    <scope>NUCLEOTIDE SEQUENCE</scope>
    <source>
        <strain evidence="14">AH 40177</strain>
    </source>
</reference>
<keyword evidence="5 12" id="KW-0812">Transmembrane</keyword>
<dbReference type="PRINTS" id="PR00727">
    <property type="entry name" value="LEADERPTASE"/>
</dbReference>
<dbReference type="GO" id="GO:0042720">
    <property type="term" value="C:mitochondrial inner membrane peptidase complex"/>
    <property type="evidence" value="ECO:0007669"/>
    <property type="project" value="InterPro"/>
</dbReference>
<keyword evidence="9" id="KW-0496">Mitochondrion</keyword>
<gene>
    <name evidence="14" type="ORF">BDP27DRAFT_1285832</name>
</gene>
<feature type="domain" description="Peptidase S26" evidence="13">
    <location>
        <begin position="19"/>
        <end position="98"/>
    </location>
</feature>
<comment type="caution">
    <text evidence="14">The sequence shown here is derived from an EMBL/GenBank/DDBJ whole genome shotgun (WGS) entry which is preliminary data.</text>
</comment>
<keyword evidence="15" id="KW-1185">Reference proteome</keyword>
<evidence type="ECO:0000256" key="8">
    <source>
        <dbReference type="ARBA" id="ARBA00022989"/>
    </source>
</evidence>
<evidence type="ECO:0000256" key="9">
    <source>
        <dbReference type="ARBA" id="ARBA00023128"/>
    </source>
</evidence>
<evidence type="ECO:0000256" key="7">
    <source>
        <dbReference type="ARBA" id="ARBA00022801"/>
    </source>
</evidence>
<dbReference type="InterPro" id="IPR036286">
    <property type="entry name" value="LexA/Signal_pep-like_sf"/>
</dbReference>
<dbReference type="GO" id="GO:0004252">
    <property type="term" value="F:serine-type endopeptidase activity"/>
    <property type="evidence" value="ECO:0007669"/>
    <property type="project" value="InterPro"/>
</dbReference>
<evidence type="ECO:0000256" key="6">
    <source>
        <dbReference type="ARBA" id="ARBA00022792"/>
    </source>
</evidence>
<evidence type="ECO:0000256" key="12">
    <source>
        <dbReference type="SAM" id="Phobius"/>
    </source>
</evidence>
<organism evidence="14 15">
    <name type="scientific">Rhodocollybia butyracea</name>
    <dbReference type="NCBI Taxonomy" id="206335"/>
    <lineage>
        <taxon>Eukaryota</taxon>
        <taxon>Fungi</taxon>
        <taxon>Dikarya</taxon>
        <taxon>Basidiomycota</taxon>
        <taxon>Agaricomycotina</taxon>
        <taxon>Agaricomycetes</taxon>
        <taxon>Agaricomycetidae</taxon>
        <taxon>Agaricales</taxon>
        <taxon>Marasmiineae</taxon>
        <taxon>Omphalotaceae</taxon>
        <taxon>Rhodocollybia</taxon>
    </lineage>
</organism>
<dbReference type="PANTHER" id="PTHR46041">
    <property type="entry name" value="MITOCHONDRIAL INNER MEMBRANE PROTEASE SUBUNIT 2"/>
    <property type="match status" value="1"/>
</dbReference>
<dbReference type="AlphaFoldDB" id="A0A9P5UD84"/>
<accession>A0A9P5UD84</accession>
<keyword evidence="10 12" id="KW-0472">Membrane</keyword>
<dbReference type="Proteomes" id="UP000772434">
    <property type="component" value="Unassembled WGS sequence"/>
</dbReference>
<evidence type="ECO:0000256" key="2">
    <source>
        <dbReference type="ARBA" id="ARBA00007066"/>
    </source>
</evidence>
<dbReference type="GO" id="GO:0006627">
    <property type="term" value="P:protein processing involved in protein targeting to mitochondrion"/>
    <property type="evidence" value="ECO:0007669"/>
    <property type="project" value="InterPro"/>
</dbReference>
<keyword evidence="6" id="KW-0999">Mitochondrion inner membrane</keyword>
<proteinExistence type="inferred from homology"/>
<name>A0A9P5UD84_9AGAR</name>
<evidence type="ECO:0000256" key="3">
    <source>
        <dbReference type="ARBA" id="ARBA00013650"/>
    </source>
</evidence>
<dbReference type="PANTHER" id="PTHR46041:SF2">
    <property type="entry name" value="MITOCHONDRIAL INNER MEMBRANE PROTEASE SUBUNIT 2"/>
    <property type="match status" value="1"/>
</dbReference>
<comment type="similarity">
    <text evidence="2">Belongs to the peptidase S26 family. IMP2 subfamily.</text>
</comment>
<feature type="active site" evidence="11">
    <location>
        <position position="87"/>
    </location>
</feature>
<keyword evidence="8 12" id="KW-1133">Transmembrane helix</keyword>
<dbReference type="Gene3D" id="2.10.109.10">
    <property type="entry name" value="Umud Fragment, subunit A"/>
    <property type="match status" value="1"/>
</dbReference>
<sequence>MSNLRTPLKILPGCIYWFPTAFVLSYYFYNLKIISGRSMQPTLNPDSSSWRDVGLFNCYAIHTKLDFNRGDIVALCSPEDSNRVLVKRIIALPEDRVKTLPPYSEPEVVVPQGHAWVEGDEPFHSDDSNRFGPVSLALIESRLVAVVWPPSRFGHLSRPSQVERDTSTPSENSAYRMAMAELERQRWRSARVTSNQTSRTG</sequence>
<evidence type="ECO:0000313" key="14">
    <source>
        <dbReference type="EMBL" id="KAF9075960.1"/>
    </source>
</evidence>
<feature type="transmembrane region" description="Helical" evidence="12">
    <location>
        <begin position="6"/>
        <end position="29"/>
    </location>
</feature>
<evidence type="ECO:0000256" key="11">
    <source>
        <dbReference type="PIRSR" id="PIRSR600223-1"/>
    </source>
</evidence>
<keyword evidence="4" id="KW-0645">Protease</keyword>
<dbReference type="GO" id="GO:0006465">
    <property type="term" value="P:signal peptide processing"/>
    <property type="evidence" value="ECO:0007669"/>
    <property type="project" value="InterPro"/>
</dbReference>
<dbReference type="SUPFAM" id="SSF51306">
    <property type="entry name" value="LexA/Signal peptidase"/>
    <property type="match status" value="1"/>
</dbReference>
<keyword evidence="7" id="KW-0378">Hydrolase</keyword>
<feature type="active site" evidence="11">
    <location>
        <position position="38"/>
    </location>
</feature>